<keyword evidence="4" id="KW-1185">Reference proteome</keyword>
<organism evidence="3 4">
    <name type="scientific">Iphiclides podalirius</name>
    <name type="common">scarce swallowtail</name>
    <dbReference type="NCBI Taxonomy" id="110791"/>
    <lineage>
        <taxon>Eukaryota</taxon>
        <taxon>Metazoa</taxon>
        <taxon>Ecdysozoa</taxon>
        <taxon>Arthropoda</taxon>
        <taxon>Hexapoda</taxon>
        <taxon>Insecta</taxon>
        <taxon>Pterygota</taxon>
        <taxon>Neoptera</taxon>
        <taxon>Endopterygota</taxon>
        <taxon>Lepidoptera</taxon>
        <taxon>Glossata</taxon>
        <taxon>Ditrysia</taxon>
        <taxon>Papilionoidea</taxon>
        <taxon>Papilionidae</taxon>
        <taxon>Papilioninae</taxon>
        <taxon>Iphiclides</taxon>
    </lineage>
</organism>
<dbReference type="Pfam" id="PF00112">
    <property type="entry name" value="Peptidase_C1"/>
    <property type="match status" value="1"/>
</dbReference>
<evidence type="ECO:0000313" key="4">
    <source>
        <dbReference type="Proteomes" id="UP000837857"/>
    </source>
</evidence>
<gene>
    <name evidence="3" type="ORF">IPOD504_LOCUS5438</name>
</gene>
<dbReference type="EMBL" id="OW152829">
    <property type="protein sequence ID" value="CAH2046666.1"/>
    <property type="molecule type" value="Genomic_DNA"/>
</dbReference>
<sequence length="106" mass="11551">MLASWKVMQAVATVGPVSVAMDAFHDSFQLYSDGVYYEDDCSTTRLDHALPPKVLVVGYGTDKNGGDYWLVKNSGGYSWGDFGYIKMAPNRNNNCGIATVASYPLV</sequence>
<dbReference type="PANTHER" id="PTHR12411">
    <property type="entry name" value="CYSTEINE PROTEASE FAMILY C1-RELATED"/>
    <property type="match status" value="1"/>
</dbReference>
<dbReference type="InterPro" id="IPR000668">
    <property type="entry name" value="Peptidase_C1A_C"/>
</dbReference>
<dbReference type="SUPFAM" id="SSF54001">
    <property type="entry name" value="Cysteine proteinases"/>
    <property type="match status" value="1"/>
</dbReference>
<comment type="similarity">
    <text evidence="1">Belongs to the peptidase C1 family.</text>
</comment>
<accession>A0ABN8I4U5</accession>
<dbReference type="Gene3D" id="3.90.70.10">
    <property type="entry name" value="Cysteine proteinases"/>
    <property type="match status" value="1"/>
</dbReference>
<feature type="domain" description="Peptidase C1A papain C-terminal" evidence="2">
    <location>
        <begin position="1"/>
        <end position="105"/>
    </location>
</feature>
<dbReference type="Proteomes" id="UP000837857">
    <property type="component" value="Chromosome 17"/>
</dbReference>
<evidence type="ECO:0000256" key="1">
    <source>
        <dbReference type="ARBA" id="ARBA00008455"/>
    </source>
</evidence>
<dbReference type="InterPro" id="IPR013128">
    <property type="entry name" value="Peptidase_C1A"/>
</dbReference>
<dbReference type="CDD" id="cd02248">
    <property type="entry name" value="Peptidase_C1A"/>
    <property type="match status" value="1"/>
</dbReference>
<dbReference type="InterPro" id="IPR038765">
    <property type="entry name" value="Papain-like_cys_pep_sf"/>
</dbReference>
<feature type="non-terminal residue" evidence="3">
    <location>
        <position position="106"/>
    </location>
</feature>
<dbReference type="SMART" id="SM00645">
    <property type="entry name" value="Pept_C1"/>
    <property type="match status" value="1"/>
</dbReference>
<name>A0ABN8I4U5_9NEOP</name>
<proteinExistence type="inferred from homology"/>
<evidence type="ECO:0000259" key="2">
    <source>
        <dbReference type="SMART" id="SM00645"/>
    </source>
</evidence>
<evidence type="ECO:0000313" key="3">
    <source>
        <dbReference type="EMBL" id="CAH2046666.1"/>
    </source>
</evidence>
<dbReference type="InterPro" id="IPR039417">
    <property type="entry name" value="Peptidase_C1A_papain-like"/>
</dbReference>
<reference evidence="3" key="1">
    <citation type="submission" date="2022-03" db="EMBL/GenBank/DDBJ databases">
        <authorList>
            <person name="Martin H S."/>
        </authorList>
    </citation>
    <scope>NUCLEOTIDE SEQUENCE</scope>
</reference>
<protein>
    <recommendedName>
        <fullName evidence="2">Peptidase C1A papain C-terminal domain-containing protein</fullName>
    </recommendedName>
</protein>